<dbReference type="Gene3D" id="3.40.50.12780">
    <property type="entry name" value="N-terminal domain of ligase-like"/>
    <property type="match status" value="1"/>
</dbReference>
<dbReference type="InterPro" id="IPR042099">
    <property type="entry name" value="ANL_N_sf"/>
</dbReference>
<comment type="caution">
    <text evidence="2">The sequence shown here is derived from an EMBL/GenBank/DDBJ whole genome shotgun (WGS) entry which is preliminary data.</text>
</comment>
<dbReference type="Proteomes" id="UP000249633">
    <property type="component" value="Unassembled WGS sequence"/>
</dbReference>
<dbReference type="Gene3D" id="3.30.300.30">
    <property type="match status" value="1"/>
</dbReference>
<organism evidence="2 3">
    <name type="scientific">Roseateles depolymerans</name>
    <dbReference type="NCBI Taxonomy" id="76731"/>
    <lineage>
        <taxon>Bacteria</taxon>
        <taxon>Pseudomonadati</taxon>
        <taxon>Pseudomonadota</taxon>
        <taxon>Betaproteobacteria</taxon>
        <taxon>Burkholderiales</taxon>
        <taxon>Sphaerotilaceae</taxon>
        <taxon>Roseateles</taxon>
    </lineage>
</organism>
<evidence type="ECO:0000259" key="1">
    <source>
        <dbReference type="Pfam" id="PF00501"/>
    </source>
</evidence>
<dbReference type="InterPro" id="IPR045851">
    <property type="entry name" value="AMP-bd_C_sf"/>
</dbReference>
<dbReference type="PANTHER" id="PTHR43845">
    <property type="entry name" value="BLR5969 PROTEIN"/>
    <property type="match status" value="1"/>
</dbReference>
<protein>
    <submittedName>
        <fullName evidence="2">AMP-dependent synthetase</fullName>
    </submittedName>
</protein>
<name>A0A2W5DMM5_9BURK</name>
<dbReference type="SUPFAM" id="SSF56801">
    <property type="entry name" value="Acetyl-CoA synthetase-like"/>
    <property type="match status" value="1"/>
</dbReference>
<dbReference type="InterPro" id="IPR000873">
    <property type="entry name" value="AMP-dep_synth/lig_dom"/>
</dbReference>
<proteinExistence type="predicted"/>
<dbReference type="EMBL" id="QFOD01000009">
    <property type="protein sequence ID" value="PZP32018.1"/>
    <property type="molecule type" value="Genomic_DNA"/>
</dbReference>
<evidence type="ECO:0000313" key="2">
    <source>
        <dbReference type="EMBL" id="PZP32018.1"/>
    </source>
</evidence>
<sequence>MTRNPGGFFDAQETRPPAVREAALMAALPAQVAHAQASCPAYAELLAGVDAAGVVSREALAALPLTRKSSLAAAQAARRALRLGGYAATAPRRIFQSPGPLYEPEPEAASVDPWRIARALFAAGIRAGQLAHVSFSYHLTPAGAMMEAGLRALGAASVPGGVGNTELQLQAVLDLTPEAYAGTPSFLRILYERAAEAGQPLSLRHALVSGEACPPALVTWFAERGLDAYQCYATADLGLIAYETAARQGLVVDEGVLVEIVRPGSGEPLPEGEVGEVVVTSFSPDYPLIRFATGDLSAVLPGGSPCGRSNQRLRGWLGRADQSAKVRGMFVHAGQVAELQKRHPALRRVRLVVEGEMANDRLTLLVEVPGQPAGLAELLGTTLRELTKLRAEVTLVAPGSLPNDGRLIEDRRVIG</sequence>
<accession>A0A2W5DMM5</accession>
<feature type="domain" description="AMP-dependent synthetase/ligase" evidence="1">
    <location>
        <begin position="167"/>
        <end position="280"/>
    </location>
</feature>
<evidence type="ECO:0000313" key="3">
    <source>
        <dbReference type="Proteomes" id="UP000249633"/>
    </source>
</evidence>
<dbReference type="AlphaFoldDB" id="A0A2W5DMM5"/>
<gene>
    <name evidence="2" type="ORF">DI603_11205</name>
</gene>
<dbReference type="Pfam" id="PF00501">
    <property type="entry name" value="AMP-binding"/>
    <property type="match status" value="1"/>
</dbReference>
<dbReference type="PANTHER" id="PTHR43845:SF1">
    <property type="entry name" value="BLR5969 PROTEIN"/>
    <property type="match status" value="1"/>
</dbReference>
<reference evidence="2 3" key="1">
    <citation type="submission" date="2017-08" db="EMBL/GenBank/DDBJ databases">
        <title>Infants hospitalized years apart are colonized by the same room-sourced microbial strains.</title>
        <authorList>
            <person name="Brooks B."/>
            <person name="Olm M.R."/>
            <person name="Firek B.A."/>
            <person name="Baker R."/>
            <person name="Thomas B.C."/>
            <person name="Morowitz M.J."/>
            <person name="Banfield J.F."/>
        </authorList>
    </citation>
    <scope>NUCLEOTIDE SEQUENCE [LARGE SCALE GENOMIC DNA]</scope>
    <source>
        <strain evidence="2">S2_012_000_R2_81</strain>
    </source>
</reference>